<dbReference type="STRING" id="1082479.SAMN05216241_101344"/>
<dbReference type="AlphaFoldDB" id="A0A1G7LR93"/>
<evidence type="ECO:0000313" key="1">
    <source>
        <dbReference type="EMBL" id="SDF51906.1"/>
    </source>
</evidence>
<proteinExistence type="predicted"/>
<evidence type="ECO:0000313" key="2">
    <source>
        <dbReference type="Proteomes" id="UP000199415"/>
    </source>
</evidence>
<keyword evidence="2" id="KW-1185">Reference proteome</keyword>
<protein>
    <submittedName>
        <fullName evidence="1">Uncharacterized protein</fullName>
    </submittedName>
</protein>
<dbReference type="OrthoDB" id="7871248at2"/>
<dbReference type="Proteomes" id="UP000199415">
    <property type="component" value="Unassembled WGS sequence"/>
</dbReference>
<dbReference type="RefSeq" id="WP_090018373.1">
    <property type="nucleotide sequence ID" value="NZ_FNCE01000001.1"/>
</dbReference>
<name>A0A1G7LR93_9PROT</name>
<accession>A0A1G7LR93</accession>
<organism evidence="1 2">
    <name type="scientific">Limimonas halophila</name>
    <dbReference type="NCBI Taxonomy" id="1082479"/>
    <lineage>
        <taxon>Bacteria</taxon>
        <taxon>Pseudomonadati</taxon>
        <taxon>Pseudomonadota</taxon>
        <taxon>Alphaproteobacteria</taxon>
        <taxon>Rhodospirillales</taxon>
        <taxon>Rhodovibrionaceae</taxon>
        <taxon>Limimonas</taxon>
    </lineage>
</organism>
<sequence length="182" mass="20318">MLKTREIVELRTAGGNGDEVVPAYVVHPNAPGVKIFGHAGLSVVQEYDVQPSRTPREPFIPMRLRLPHGVWKEPSGAYVFFSRDRCPLWRVDGQGGAEMLEPWQHIQSEGESMLWDDSNPPWRNPSLQKKLEKTLMDKGLVSMPALAGALDIFFRHNCEDVREAVRHLVPADADNVAADLAA</sequence>
<gene>
    <name evidence="1" type="ORF">SAMN05216241_101344</name>
</gene>
<reference evidence="1 2" key="1">
    <citation type="submission" date="2016-10" db="EMBL/GenBank/DDBJ databases">
        <authorList>
            <person name="de Groot N.N."/>
        </authorList>
    </citation>
    <scope>NUCLEOTIDE SEQUENCE [LARGE SCALE GENOMIC DNA]</scope>
    <source>
        <strain evidence="1 2">DSM 25584</strain>
    </source>
</reference>
<dbReference type="EMBL" id="FNCE01000001">
    <property type="protein sequence ID" value="SDF51906.1"/>
    <property type="molecule type" value="Genomic_DNA"/>
</dbReference>